<evidence type="ECO:0000256" key="2">
    <source>
        <dbReference type="ARBA" id="ARBA00022679"/>
    </source>
</evidence>
<dbReference type="InterPro" id="IPR000403">
    <property type="entry name" value="PI3/4_kinase_cat_dom"/>
</dbReference>
<feature type="domain" description="PI3K/PI4K catalytic" evidence="4">
    <location>
        <begin position="1"/>
        <end position="128"/>
    </location>
</feature>
<dbReference type="SMART" id="SM00146">
    <property type="entry name" value="PI3Kc"/>
    <property type="match status" value="1"/>
</dbReference>
<dbReference type="GO" id="GO:0005737">
    <property type="term" value="C:cytoplasm"/>
    <property type="evidence" value="ECO:0007669"/>
    <property type="project" value="TreeGrafter"/>
</dbReference>
<keyword evidence="3 5" id="KW-0418">Kinase</keyword>
<dbReference type="InterPro" id="IPR036940">
    <property type="entry name" value="PI3/4_kinase_cat_sf"/>
</dbReference>
<dbReference type="Gene3D" id="1.10.1070.11">
    <property type="entry name" value="Phosphatidylinositol 3-/4-kinase, catalytic domain"/>
    <property type="match status" value="1"/>
</dbReference>
<keyword evidence="2" id="KW-0808">Transferase</keyword>
<reference evidence="5 6" key="1">
    <citation type="journal article" date="2020" name="Nature">
        <title>Six reference-quality genomes reveal evolution of bat adaptations.</title>
        <authorList>
            <person name="Jebb D."/>
            <person name="Huang Z."/>
            <person name="Pippel M."/>
            <person name="Hughes G.M."/>
            <person name="Lavrichenko K."/>
            <person name="Devanna P."/>
            <person name="Winkler S."/>
            <person name="Jermiin L.S."/>
            <person name="Skirmuntt E.C."/>
            <person name="Katzourakis A."/>
            <person name="Burkitt-Gray L."/>
            <person name="Ray D.A."/>
            <person name="Sullivan K.A.M."/>
            <person name="Roscito J.G."/>
            <person name="Kirilenko B.M."/>
            <person name="Davalos L.M."/>
            <person name="Corthals A.P."/>
            <person name="Power M.L."/>
            <person name="Jones G."/>
            <person name="Ransome R.D."/>
            <person name="Dechmann D.K.N."/>
            <person name="Locatelli A.G."/>
            <person name="Puechmaille S.J."/>
            <person name="Fedrigo O."/>
            <person name="Jarvis E.D."/>
            <person name="Hiller M."/>
            <person name="Vernes S.C."/>
            <person name="Myers E.W."/>
            <person name="Teeling E.C."/>
        </authorList>
    </citation>
    <scope>NUCLEOTIDE SEQUENCE [LARGE SCALE GENOMIC DNA]</scope>
    <source>
        <strain evidence="5">MRhiFer1</strain>
        <tissue evidence="5">Lung</tissue>
    </source>
</reference>
<organism evidence="5 6">
    <name type="scientific">Rhinolophus ferrumequinum</name>
    <name type="common">Greater horseshoe bat</name>
    <dbReference type="NCBI Taxonomy" id="59479"/>
    <lineage>
        <taxon>Eukaryota</taxon>
        <taxon>Metazoa</taxon>
        <taxon>Chordata</taxon>
        <taxon>Craniata</taxon>
        <taxon>Vertebrata</taxon>
        <taxon>Euteleostomi</taxon>
        <taxon>Mammalia</taxon>
        <taxon>Eutheria</taxon>
        <taxon>Laurasiatheria</taxon>
        <taxon>Chiroptera</taxon>
        <taxon>Yinpterochiroptera</taxon>
        <taxon>Rhinolophoidea</taxon>
        <taxon>Rhinolophidae</taxon>
        <taxon>Rhinolophinae</taxon>
        <taxon>Rhinolophus</taxon>
    </lineage>
</organism>
<accession>A0A7J7TND6</accession>
<dbReference type="InterPro" id="IPR015433">
    <property type="entry name" value="PI3/4_kinase"/>
</dbReference>
<dbReference type="EMBL" id="JACAGC010000019">
    <property type="protein sequence ID" value="KAF6301985.1"/>
    <property type="molecule type" value="Genomic_DNA"/>
</dbReference>
<evidence type="ECO:0000256" key="1">
    <source>
        <dbReference type="ARBA" id="ARBA00006209"/>
    </source>
</evidence>
<dbReference type="GO" id="GO:0035005">
    <property type="term" value="F:1-phosphatidylinositol-4-phosphate 3-kinase activity"/>
    <property type="evidence" value="ECO:0007669"/>
    <property type="project" value="TreeGrafter"/>
</dbReference>
<name>A0A7J7TND6_RHIFE</name>
<dbReference type="Proteomes" id="UP000585614">
    <property type="component" value="Unassembled WGS sequence"/>
</dbReference>
<protein>
    <submittedName>
        <fullName evidence="5">Phosphatidylinositol-4,5-bisphosphate 3-kinase catalytic subunit gamma</fullName>
    </submittedName>
</protein>
<dbReference type="GO" id="GO:0005944">
    <property type="term" value="C:phosphatidylinositol 3-kinase complex, class IB"/>
    <property type="evidence" value="ECO:0007669"/>
    <property type="project" value="TreeGrafter"/>
</dbReference>
<dbReference type="PANTHER" id="PTHR10048:SF34">
    <property type="entry name" value="PHOSPHATIDYLINOSITOL 4,5-BISPHOSPHATE 3-KINASE CATALYTIC SUBUNIT GAMMA ISOFORM"/>
    <property type="match status" value="1"/>
</dbReference>
<comment type="caution">
    <text evidence="5">The sequence shown here is derived from an EMBL/GenBank/DDBJ whole genome shotgun (WGS) entry which is preliminary data.</text>
</comment>
<evidence type="ECO:0000313" key="6">
    <source>
        <dbReference type="Proteomes" id="UP000585614"/>
    </source>
</evidence>
<evidence type="ECO:0000256" key="3">
    <source>
        <dbReference type="ARBA" id="ARBA00022777"/>
    </source>
</evidence>
<dbReference type="PROSITE" id="PS50290">
    <property type="entry name" value="PI3_4_KINASE_3"/>
    <property type="match status" value="1"/>
</dbReference>
<dbReference type="GO" id="GO:0005943">
    <property type="term" value="C:phosphatidylinositol 3-kinase complex, class IA"/>
    <property type="evidence" value="ECO:0007669"/>
    <property type="project" value="TreeGrafter"/>
</dbReference>
<dbReference type="GO" id="GO:0016303">
    <property type="term" value="F:1-phosphatidylinositol-3-kinase activity"/>
    <property type="evidence" value="ECO:0007669"/>
    <property type="project" value="TreeGrafter"/>
</dbReference>
<sequence length="150" mass="17345">MITETGNLFHIDFGHILGNYKSFLGINKERVPFVLTPDFLFVMGTSGKKMSLHFQKFQDVCAKAYLALRHHTNLLIILFSMMLMTGMPQLTSKEDIEYIRDALTVGKNEEEAKKYFLDQIEVCRDKGWTVQFNWFLHLVLGIKQGEKHSA</sequence>
<proteinExistence type="inferred from homology"/>
<dbReference type="GO" id="GO:0048015">
    <property type="term" value="P:phosphatidylinositol-mediated signaling"/>
    <property type="evidence" value="ECO:0007669"/>
    <property type="project" value="TreeGrafter"/>
</dbReference>
<dbReference type="AlphaFoldDB" id="A0A7J7TND6"/>
<comment type="similarity">
    <text evidence="1">Belongs to the PI3/PI4-kinase family. Type III PI4K subfamily.</text>
</comment>
<evidence type="ECO:0000259" key="4">
    <source>
        <dbReference type="PROSITE" id="PS50290"/>
    </source>
</evidence>
<dbReference type="InterPro" id="IPR011009">
    <property type="entry name" value="Kinase-like_dom_sf"/>
</dbReference>
<dbReference type="GO" id="GO:0005886">
    <property type="term" value="C:plasma membrane"/>
    <property type="evidence" value="ECO:0007669"/>
    <property type="project" value="TreeGrafter"/>
</dbReference>
<dbReference type="Pfam" id="PF00454">
    <property type="entry name" value="PI3_PI4_kinase"/>
    <property type="match status" value="1"/>
</dbReference>
<dbReference type="SUPFAM" id="SSF56112">
    <property type="entry name" value="Protein kinase-like (PK-like)"/>
    <property type="match status" value="1"/>
</dbReference>
<evidence type="ECO:0000313" key="5">
    <source>
        <dbReference type="EMBL" id="KAF6301985.1"/>
    </source>
</evidence>
<dbReference type="GO" id="GO:0043491">
    <property type="term" value="P:phosphatidylinositol 3-kinase/protein kinase B signal transduction"/>
    <property type="evidence" value="ECO:0007669"/>
    <property type="project" value="TreeGrafter"/>
</dbReference>
<gene>
    <name evidence="5" type="ORF">mRhiFer1_013007</name>
</gene>
<dbReference type="PANTHER" id="PTHR10048">
    <property type="entry name" value="PHOSPHATIDYLINOSITOL KINASE"/>
    <property type="match status" value="1"/>
</dbReference>
<dbReference type="GO" id="GO:0016477">
    <property type="term" value="P:cell migration"/>
    <property type="evidence" value="ECO:0007669"/>
    <property type="project" value="TreeGrafter"/>
</dbReference>